<proteinExistence type="predicted"/>
<organism evidence="2">
    <name type="scientific">Musa acuminata subsp. malaccensis</name>
    <name type="common">Wild banana</name>
    <name type="synonym">Musa malaccensis</name>
    <dbReference type="NCBI Taxonomy" id="214687"/>
    <lineage>
        <taxon>Eukaryota</taxon>
        <taxon>Viridiplantae</taxon>
        <taxon>Streptophyta</taxon>
        <taxon>Embryophyta</taxon>
        <taxon>Tracheophyta</taxon>
        <taxon>Spermatophyta</taxon>
        <taxon>Magnoliopsida</taxon>
        <taxon>Liliopsida</taxon>
        <taxon>Zingiberales</taxon>
        <taxon>Musaceae</taxon>
        <taxon>Musa</taxon>
    </lineage>
</organism>
<protein>
    <submittedName>
        <fullName evidence="2">(wild Malaysian banana) hypothetical protein</fullName>
    </submittedName>
</protein>
<feature type="region of interest" description="Disordered" evidence="1">
    <location>
        <begin position="51"/>
        <end position="107"/>
    </location>
</feature>
<feature type="compositionally biased region" description="Low complexity" evidence="1">
    <location>
        <begin position="98"/>
        <end position="107"/>
    </location>
</feature>
<reference evidence="2" key="1">
    <citation type="submission" date="2021-03" db="EMBL/GenBank/DDBJ databases">
        <authorList>
            <consortium name="Genoscope - CEA"/>
            <person name="William W."/>
        </authorList>
    </citation>
    <scope>NUCLEOTIDE SEQUENCE</scope>
    <source>
        <strain evidence="2">Doubled-haploid Pahang</strain>
    </source>
</reference>
<feature type="compositionally biased region" description="Pro residues" evidence="1">
    <location>
        <begin position="55"/>
        <end position="66"/>
    </location>
</feature>
<dbReference type="AlphaFoldDB" id="A0A8D7AT69"/>
<accession>A0A8D7AT69</accession>
<gene>
    <name evidence="2" type="ORF">GSMUA_54490.1</name>
</gene>
<feature type="non-terminal residue" evidence="2">
    <location>
        <position position="190"/>
    </location>
</feature>
<dbReference type="EMBL" id="HG996473">
    <property type="protein sequence ID" value="CAG1855189.1"/>
    <property type="molecule type" value="Genomic_DNA"/>
</dbReference>
<feature type="compositionally biased region" description="Basic residues" evidence="1">
    <location>
        <begin position="67"/>
        <end position="97"/>
    </location>
</feature>
<sequence>QPKKPVWLQTASRTRLMSRPFSVLPAPSSTDVAMLLPCAPRHVLVRRQPLVSVLPSPPPPRPPPLPLRRRPARAGTKRPRPGRHVHGRRRCQRRVPHLRPLGGRRPPVRALEGQGEAAHLSVPPGTGAGVIRVVAAVGVLRLVGGREEGGPDLGFGEVREVVGAGHVALVAETGGRSEEPLRPVPASRGH</sequence>
<evidence type="ECO:0000313" key="2">
    <source>
        <dbReference type="EMBL" id="CAG1855189.1"/>
    </source>
</evidence>
<feature type="non-terminal residue" evidence="2">
    <location>
        <position position="1"/>
    </location>
</feature>
<name>A0A8D7AT69_MUSAM</name>
<evidence type="ECO:0000256" key="1">
    <source>
        <dbReference type="SAM" id="MobiDB-lite"/>
    </source>
</evidence>